<feature type="region of interest" description="Disordered" evidence="1">
    <location>
        <begin position="1"/>
        <end position="29"/>
    </location>
</feature>
<feature type="compositionally biased region" description="Basic and acidic residues" evidence="1">
    <location>
        <begin position="1"/>
        <end position="14"/>
    </location>
</feature>
<evidence type="ECO:0000313" key="2">
    <source>
        <dbReference type="EMBL" id="KIG11766.1"/>
    </source>
</evidence>
<dbReference type="RefSeq" id="WP_052559102.1">
    <property type="nucleotide sequence ID" value="NZ_JMCC02000182.1"/>
</dbReference>
<evidence type="ECO:0000256" key="1">
    <source>
        <dbReference type="SAM" id="MobiDB-lite"/>
    </source>
</evidence>
<reference evidence="2 3" key="1">
    <citation type="submission" date="2014-12" db="EMBL/GenBank/DDBJ databases">
        <title>Genome assembly of Enhygromyxa salina DSM 15201.</title>
        <authorList>
            <person name="Sharma G."/>
            <person name="Subramanian S."/>
        </authorList>
    </citation>
    <scope>NUCLEOTIDE SEQUENCE [LARGE SCALE GENOMIC DNA]</scope>
    <source>
        <strain evidence="2 3">DSM 15201</strain>
    </source>
</reference>
<organism evidence="2 3">
    <name type="scientific">Enhygromyxa salina</name>
    <dbReference type="NCBI Taxonomy" id="215803"/>
    <lineage>
        <taxon>Bacteria</taxon>
        <taxon>Pseudomonadati</taxon>
        <taxon>Myxococcota</taxon>
        <taxon>Polyangia</taxon>
        <taxon>Nannocystales</taxon>
        <taxon>Nannocystaceae</taxon>
        <taxon>Enhygromyxa</taxon>
    </lineage>
</organism>
<feature type="region of interest" description="Disordered" evidence="1">
    <location>
        <begin position="41"/>
        <end position="94"/>
    </location>
</feature>
<feature type="compositionally biased region" description="Low complexity" evidence="1">
    <location>
        <begin position="43"/>
        <end position="94"/>
    </location>
</feature>
<gene>
    <name evidence="2" type="ORF">DB30_02544</name>
</gene>
<dbReference type="AlphaFoldDB" id="A0A0C2CKN8"/>
<proteinExistence type="predicted"/>
<name>A0A0C2CKN8_9BACT</name>
<evidence type="ECO:0000313" key="3">
    <source>
        <dbReference type="Proteomes" id="UP000031599"/>
    </source>
</evidence>
<sequence>MREALRESNADHAPSEVVQQTLPERAHPDFTALWPHLREAAHAEAATPAPRCASAVGSRPTSSSGSLSASASGSPRNSAAWPSWPWTSSRHSPA</sequence>
<protein>
    <submittedName>
        <fullName evidence="2">Uncharacterized protein</fullName>
    </submittedName>
</protein>
<accession>A0A0C2CKN8</accession>
<dbReference type="EMBL" id="JMCC02000182">
    <property type="protein sequence ID" value="KIG11766.1"/>
    <property type="molecule type" value="Genomic_DNA"/>
</dbReference>
<dbReference type="Proteomes" id="UP000031599">
    <property type="component" value="Unassembled WGS sequence"/>
</dbReference>
<comment type="caution">
    <text evidence="2">The sequence shown here is derived from an EMBL/GenBank/DDBJ whole genome shotgun (WGS) entry which is preliminary data.</text>
</comment>